<accession>A0A4Q9ESW9</accession>
<dbReference type="PANTHER" id="PTHR34227">
    <property type="entry name" value="CHAPERONE PROTEIN YCDY"/>
    <property type="match status" value="1"/>
</dbReference>
<dbReference type="InterPro" id="IPR036386">
    <property type="entry name" value="HscB_C_sf"/>
</dbReference>
<dbReference type="EMBL" id="SITD01000045">
    <property type="protein sequence ID" value="TBM28564.1"/>
    <property type="molecule type" value="Genomic_DNA"/>
</dbReference>
<dbReference type="Proteomes" id="UP000293380">
    <property type="component" value="Unassembled WGS sequence"/>
</dbReference>
<evidence type="ECO:0000256" key="2">
    <source>
        <dbReference type="SAM" id="Phobius"/>
    </source>
</evidence>
<dbReference type="SUPFAM" id="SSF89155">
    <property type="entry name" value="TorD-like"/>
    <property type="match status" value="1"/>
</dbReference>
<dbReference type="AlphaFoldDB" id="A0A4Q9ESW9"/>
<name>A0A4Q9ESW9_9GAMM</name>
<dbReference type="InterPro" id="IPR020945">
    <property type="entry name" value="DMSO/NO3_reduct_chaperone"/>
</dbReference>
<dbReference type="GO" id="GO:0051259">
    <property type="term" value="P:protein complex oligomerization"/>
    <property type="evidence" value="ECO:0007669"/>
    <property type="project" value="InterPro"/>
</dbReference>
<dbReference type="NCBIfam" id="NF003442">
    <property type="entry name" value="PRK04976.1"/>
    <property type="match status" value="1"/>
</dbReference>
<keyword evidence="2" id="KW-1133">Transmembrane helix</keyword>
<keyword evidence="1" id="KW-0143">Chaperone</keyword>
<evidence type="ECO:0000256" key="1">
    <source>
        <dbReference type="ARBA" id="ARBA00023186"/>
    </source>
</evidence>
<organism evidence="3 4">
    <name type="scientific">Hafnia paralvei</name>
    <dbReference type="NCBI Taxonomy" id="546367"/>
    <lineage>
        <taxon>Bacteria</taxon>
        <taxon>Pseudomonadati</taxon>
        <taxon>Pseudomonadota</taxon>
        <taxon>Gammaproteobacteria</taxon>
        <taxon>Enterobacterales</taxon>
        <taxon>Hafniaceae</taxon>
        <taxon>Hafnia</taxon>
    </lineage>
</organism>
<dbReference type="PANTHER" id="PTHR34227:SF11">
    <property type="entry name" value="CHAPERONE PROTEIN TORD"/>
    <property type="match status" value="1"/>
</dbReference>
<keyword evidence="2" id="KW-0812">Transmembrane</keyword>
<dbReference type="RefSeq" id="WP_130959365.1">
    <property type="nucleotide sequence ID" value="NZ_SITD01000045.1"/>
</dbReference>
<feature type="transmembrane region" description="Helical" evidence="2">
    <location>
        <begin position="180"/>
        <end position="202"/>
    </location>
</feature>
<dbReference type="InterPro" id="IPR036411">
    <property type="entry name" value="TorD-like_sf"/>
</dbReference>
<evidence type="ECO:0000313" key="4">
    <source>
        <dbReference type="Proteomes" id="UP000293380"/>
    </source>
</evidence>
<sequence length="213" mass="24710">MQLFDDMARQRAKIYRWFSLLLFQELSDEALAGLRDKNNLALMNGLKFIPELLLPTRQFQRRLCAALKRKARQQELAADFASLFLLPSPTGVSPYAGHYPHTTPSEERRIMRQWLVELELAPENNEAADHIAIQLALMAALIEGDPHSEILLAQQYHFLRQHLLVWLPLFSKRSYQRDNFGFYAAAIGLLLRFIQLDIEWIIDSFPMRDSNEG</sequence>
<keyword evidence="2" id="KW-0472">Membrane</keyword>
<dbReference type="Pfam" id="PF02613">
    <property type="entry name" value="Nitrate_red_del"/>
    <property type="match status" value="1"/>
</dbReference>
<proteinExistence type="predicted"/>
<comment type="caution">
    <text evidence="3">The sequence shown here is derived from an EMBL/GenBank/DDBJ whole genome shotgun (WGS) entry which is preliminary data.</text>
</comment>
<gene>
    <name evidence="3" type="primary">torD</name>
    <name evidence="3" type="ORF">EYY89_08095</name>
</gene>
<dbReference type="Gene3D" id="1.20.120.1820">
    <property type="match status" value="1"/>
</dbReference>
<reference evidence="3 4" key="1">
    <citation type="submission" date="2019-02" db="EMBL/GenBank/DDBJ databases">
        <title>Comparative genomic analysis of the Hafnia genus genomes.</title>
        <authorList>
            <person name="Zhiqiu Y."/>
            <person name="Chao Y."/>
            <person name="Yuhui D."/>
            <person name="Di H."/>
            <person name="Bin L."/>
        </authorList>
    </citation>
    <scope>NUCLEOTIDE SEQUENCE [LARGE SCALE GENOMIC DNA]</scope>
    <source>
        <strain evidence="3 4">PCM_1194</strain>
    </source>
</reference>
<dbReference type="InterPro" id="IPR050289">
    <property type="entry name" value="TorD/DmsD_chaperones"/>
</dbReference>
<evidence type="ECO:0000313" key="3">
    <source>
        <dbReference type="EMBL" id="TBM28564.1"/>
    </source>
</evidence>
<dbReference type="Gene3D" id="1.20.1280.20">
    <property type="entry name" value="HscB, C-terminal domain"/>
    <property type="match status" value="1"/>
</dbReference>
<protein>
    <submittedName>
        <fullName evidence="3">Molecular chaperone TorD</fullName>
    </submittedName>
</protein>